<dbReference type="Proteomes" id="UP001159428">
    <property type="component" value="Unassembled WGS sequence"/>
</dbReference>
<evidence type="ECO:0000313" key="3">
    <source>
        <dbReference type="EMBL" id="CAH3162939.1"/>
    </source>
</evidence>
<protein>
    <submittedName>
        <fullName evidence="3">Uncharacterized protein</fullName>
    </submittedName>
</protein>
<dbReference type="GO" id="GO:0016567">
    <property type="term" value="P:protein ubiquitination"/>
    <property type="evidence" value="ECO:0007669"/>
    <property type="project" value="InterPro"/>
</dbReference>
<dbReference type="AlphaFoldDB" id="A0AAU9XYH8"/>
<evidence type="ECO:0000313" key="4">
    <source>
        <dbReference type="Proteomes" id="UP001159428"/>
    </source>
</evidence>
<keyword evidence="4" id="KW-1185">Reference proteome</keyword>
<comment type="caution">
    <text evidence="3">The sequence shown here is derived from an EMBL/GenBank/DDBJ whole genome shotgun (WGS) entry which is preliminary data.</text>
</comment>
<dbReference type="GO" id="GO:0005634">
    <property type="term" value="C:nucleus"/>
    <property type="evidence" value="ECO:0007669"/>
    <property type="project" value="UniProtKB-SubCell"/>
</dbReference>
<sequence>YTITIHLSVYGWRWIFTSRLRDSLSTLSILRPDEAELRSNDEVFGSRQTANHTCMALRRYFNAHLHIRADALRRSMARNEGGTPPVPVAAYKDDTRLAALVQRGWK</sequence>
<evidence type="ECO:0000256" key="2">
    <source>
        <dbReference type="ARBA" id="ARBA00023242"/>
    </source>
</evidence>
<keyword evidence="2" id="KW-0539">Nucleus</keyword>
<evidence type="ECO:0000256" key="1">
    <source>
        <dbReference type="ARBA" id="ARBA00004123"/>
    </source>
</evidence>
<name>A0AAU9XYH8_9CNID</name>
<feature type="non-terminal residue" evidence="3">
    <location>
        <position position="1"/>
    </location>
</feature>
<gene>
    <name evidence="3" type="ORF">PMEA_00034435</name>
</gene>
<dbReference type="PANTHER" id="PTHR13129:SF4">
    <property type="entry name" value="DDB1- AND CUL4-ASSOCIATED FACTOR 1"/>
    <property type="match status" value="1"/>
</dbReference>
<dbReference type="PANTHER" id="PTHR13129">
    <property type="entry name" value="VPRBP PROTEIN-RELATED"/>
    <property type="match status" value="1"/>
</dbReference>
<organism evidence="3 4">
    <name type="scientific">Pocillopora meandrina</name>
    <dbReference type="NCBI Taxonomy" id="46732"/>
    <lineage>
        <taxon>Eukaryota</taxon>
        <taxon>Metazoa</taxon>
        <taxon>Cnidaria</taxon>
        <taxon>Anthozoa</taxon>
        <taxon>Hexacorallia</taxon>
        <taxon>Scleractinia</taxon>
        <taxon>Astrocoeniina</taxon>
        <taxon>Pocilloporidae</taxon>
        <taxon>Pocillopora</taxon>
    </lineage>
</organism>
<reference evidence="3 4" key="1">
    <citation type="submission" date="2022-05" db="EMBL/GenBank/DDBJ databases">
        <authorList>
            <consortium name="Genoscope - CEA"/>
            <person name="William W."/>
        </authorList>
    </citation>
    <scope>NUCLEOTIDE SEQUENCE [LARGE SCALE GENOMIC DNA]</scope>
</reference>
<dbReference type="EMBL" id="CALNXJ010000088">
    <property type="protein sequence ID" value="CAH3162939.1"/>
    <property type="molecule type" value="Genomic_DNA"/>
</dbReference>
<comment type="subcellular location">
    <subcellularLocation>
        <location evidence="1">Nucleus</location>
    </subcellularLocation>
</comment>
<dbReference type="InterPro" id="IPR033270">
    <property type="entry name" value="VPRBP/DCAF1"/>
</dbReference>
<dbReference type="GO" id="GO:0080008">
    <property type="term" value="C:Cul4-RING E3 ubiquitin ligase complex"/>
    <property type="evidence" value="ECO:0007669"/>
    <property type="project" value="TreeGrafter"/>
</dbReference>
<proteinExistence type="predicted"/>
<accession>A0AAU9XYH8</accession>